<dbReference type="InterPro" id="IPR049142">
    <property type="entry name" value="MS_channel_1st"/>
</dbReference>
<dbReference type="Gene3D" id="3.30.70.100">
    <property type="match status" value="1"/>
</dbReference>
<reference evidence="12" key="1">
    <citation type="journal article" date="2019" name="Int. J. Syst. Evol. Microbiol.">
        <title>The Global Catalogue of Microorganisms (GCM) 10K type strain sequencing project: providing services to taxonomists for standard genome sequencing and annotation.</title>
        <authorList>
            <consortium name="The Broad Institute Genomics Platform"/>
            <consortium name="The Broad Institute Genome Sequencing Center for Infectious Disease"/>
            <person name="Wu L."/>
            <person name="Ma J."/>
        </authorList>
    </citation>
    <scope>NUCLEOTIDE SEQUENCE [LARGE SCALE GENOMIC DNA]</scope>
    <source>
        <strain evidence="12">CCUG 60559</strain>
    </source>
</reference>
<evidence type="ECO:0000313" key="12">
    <source>
        <dbReference type="Proteomes" id="UP001596506"/>
    </source>
</evidence>
<comment type="subcellular location">
    <subcellularLocation>
        <location evidence="1">Cell membrane</location>
        <topology evidence="1">Multi-pass membrane protein</topology>
    </subcellularLocation>
</comment>
<evidence type="ECO:0000256" key="3">
    <source>
        <dbReference type="ARBA" id="ARBA00022475"/>
    </source>
</evidence>
<accession>A0ABW2IRM8</accession>
<comment type="caution">
    <text evidence="11">The sequence shown here is derived from an EMBL/GenBank/DDBJ whole genome shotgun (WGS) entry which is preliminary data.</text>
</comment>
<gene>
    <name evidence="11" type="ORF">ACFQQA_03880</name>
</gene>
<dbReference type="Pfam" id="PF00924">
    <property type="entry name" value="MS_channel_2nd"/>
    <property type="match status" value="1"/>
</dbReference>
<keyword evidence="8" id="KW-0732">Signal</keyword>
<dbReference type="InterPro" id="IPR006685">
    <property type="entry name" value="MscS_channel_2nd"/>
</dbReference>
<feature type="transmembrane region" description="Helical" evidence="7">
    <location>
        <begin position="458"/>
        <end position="480"/>
    </location>
</feature>
<feature type="chain" id="PRO_5046518330" evidence="8">
    <location>
        <begin position="23"/>
        <end position="735"/>
    </location>
</feature>
<feature type="transmembrane region" description="Helical" evidence="7">
    <location>
        <begin position="152"/>
        <end position="175"/>
    </location>
</feature>
<dbReference type="SUPFAM" id="SSF82861">
    <property type="entry name" value="Mechanosensitive channel protein MscS (YggB), transmembrane region"/>
    <property type="match status" value="1"/>
</dbReference>
<dbReference type="SUPFAM" id="SSF50182">
    <property type="entry name" value="Sm-like ribonucleoproteins"/>
    <property type="match status" value="1"/>
</dbReference>
<dbReference type="InterPro" id="IPR011014">
    <property type="entry name" value="MscS_channel_TM-2"/>
</dbReference>
<sequence length="735" mass="80791">MKFIALFCGLFLLFATLGTAQAQPFTLPGIPGLSGQPEQEETASPEELQASLEVTIQALQDDESREALVEQLKAIQQGLQAEAAESAKSAPGGNGGLLGALAVFFDEATNPQSSDETPLGKWKTNFHNAYSAAKKLLTSASFRVMAETAVGLVAWLAALYGLSRLASLFFVWRGWPLQMPRQPRPWMLIAHFVRRILPWLLTFTALLAGLPTFGMSEAGQTTVLILAYAALGARVLTSLFDVLISVFSSGHRQAAVVILRRRMLRPLFVIGVLFALEDALGTPELTEQLGPELASALALIFSIVAALLSFFLILRNRRPVTHLIRNRPYRQRKDQGVGREVITLLARLWHIPMLLAISASVFAVFVNGSEADAALGKAMICALLLALTLAIQGLIGIQENRPKHQALSEFSRRFVQLGYRLIQTAAWLVFFELILQIWGFSLFGLGESPAISAGLADILVGLLLTALIAKLTWIFVDELLERAMRGGDRKKRINPARAQTILPIARNTLLIIILVVATLVGLSTLGVDVTPLLAGAGIIGLAVGFGAQTLVQDLITGLFIVVEDSMSVGDFVEINGFMGTVEGFNLRTVRLRDLEGIVHHITFSKISSIHNMSRQFGIALIKIRIPRELPIDDAILLMNETAEELRTLPDMRWLIWSPLEMQGIHAFEDGCPVLRMRMRTKPEYQWDVSRAFNLLLKRRTEERYIDIAAPRISVQMEGEGGARSPYIEKRAPGEA</sequence>
<proteinExistence type="inferred from homology"/>
<evidence type="ECO:0000256" key="5">
    <source>
        <dbReference type="ARBA" id="ARBA00022989"/>
    </source>
</evidence>
<evidence type="ECO:0000259" key="9">
    <source>
        <dbReference type="Pfam" id="PF00924"/>
    </source>
</evidence>
<feature type="transmembrane region" description="Helical" evidence="7">
    <location>
        <begin position="348"/>
        <end position="368"/>
    </location>
</feature>
<dbReference type="InterPro" id="IPR045276">
    <property type="entry name" value="YbiO_bact"/>
</dbReference>
<feature type="transmembrane region" description="Helical" evidence="7">
    <location>
        <begin position="196"/>
        <end position="213"/>
    </location>
</feature>
<evidence type="ECO:0000256" key="2">
    <source>
        <dbReference type="ARBA" id="ARBA00008017"/>
    </source>
</evidence>
<evidence type="ECO:0000256" key="6">
    <source>
        <dbReference type="ARBA" id="ARBA00023136"/>
    </source>
</evidence>
<feature type="transmembrane region" description="Helical" evidence="7">
    <location>
        <begin position="225"/>
        <end position="244"/>
    </location>
</feature>
<organism evidence="11 12">
    <name type="scientific">Marinobacter aromaticivorans</name>
    <dbReference type="NCBI Taxonomy" id="1494078"/>
    <lineage>
        <taxon>Bacteria</taxon>
        <taxon>Pseudomonadati</taxon>
        <taxon>Pseudomonadota</taxon>
        <taxon>Gammaproteobacteria</taxon>
        <taxon>Pseudomonadales</taxon>
        <taxon>Marinobacteraceae</taxon>
        <taxon>Marinobacter</taxon>
    </lineage>
</organism>
<dbReference type="Gene3D" id="2.30.30.60">
    <property type="match status" value="1"/>
</dbReference>
<evidence type="ECO:0000256" key="8">
    <source>
        <dbReference type="SAM" id="SignalP"/>
    </source>
</evidence>
<dbReference type="Gene3D" id="1.10.287.1260">
    <property type="match status" value="1"/>
</dbReference>
<feature type="transmembrane region" description="Helical" evidence="7">
    <location>
        <begin position="501"/>
        <end position="526"/>
    </location>
</feature>
<comment type="similarity">
    <text evidence="2">Belongs to the MscS (TC 1.A.23) family.</text>
</comment>
<dbReference type="Pfam" id="PF21088">
    <property type="entry name" value="MS_channel_1st"/>
    <property type="match status" value="1"/>
</dbReference>
<feature type="transmembrane region" description="Helical" evidence="7">
    <location>
        <begin position="532"/>
        <end position="551"/>
    </location>
</feature>
<dbReference type="PANTHER" id="PTHR30460">
    <property type="entry name" value="MODERATE CONDUCTANCE MECHANOSENSITIVE CHANNEL YBIO"/>
    <property type="match status" value="1"/>
</dbReference>
<evidence type="ECO:0000256" key="4">
    <source>
        <dbReference type="ARBA" id="ARBA00022692"/>
    </source>
</evidence>
<keyword evidence="4 7" id="KW-0812">Transmembrane</keyword>
<evidence type="ECO:0000313" key="11">
    <source>
        <dbReference type="EMBL" id="MFC7293860.1"/>
    </source>
</evidence>
<feature type="transmembrane region" description="Helical" evidence="7">
    <location>
        <begin position="293"/>
        <end position="314"/>
    </location>
</feature>
<name>A0ABW2IRM8_9GAMM</name>
<dbReference type="Proteomes" id="UP001596506">
    <property type="component" value="Unassembled WGS sequence"/>
</dbReference>
<dbReference type="InterPro" id="IPR010920">
    <property type="entry name" value="LSM_dom_sf"/>
</dbReference>
<feature type="domain" description="Mechanosensitive ion channel MscS" evidence="9">
    <location>
        <begin position="549"/>
        <end position="614"/>
    </location>
</feature>
<protein>
    <submittedName>
        <fullName evidence="11">Mechanosensitive ion channel domain-containing protein</fullName>
    </submittedName>
</protein>
<feature type="signal peptide" evidence="8">
    <location>
        <begin position="1"/>
        <end position="22"/>
    </location>
</feature>
<keyword evidence="5 7" id="KW-1133">Transmembrane helix</keyword>
<dbReference type="PANTHER" id="PTHR30460:SF0">
    <property type="entry name" value="MODERATE CONDUCTANCE MECHANOSENSITIVE CHANNEL YBIO"/>
    <property type="match status" value="1"/>
</dbReference>
<keyword evidence="6 7" id="KW-0472">Membrane</keyword>
<feature type="transmembrane region" description="Helical" evidence="7">
    <location>
        <begin position="417"/>
        <end position="438"/>
    </location>
</feature>
<keyword evidence="3" id="KW-1003">Cell membrane</keyword>
<dbReference type="SUPFAM" id="SSF82689">
    <property type="entry name" value="Mechanosensitive channel protein MscS (YggB), C-terminal domain"/>
    <property type="match status" value="1"/>
</dbReference>
<evidence type="ECO:0000259" key="10">
    <source>
        <dbReference type="Pfam" id="PF21088"/>
    </source>
</evidence>
<dbReference type="RefSeq" id="WP_227520898.1">
    <property type="nucleotide sequence ID" value="NZ_JBHTBD010000001.1"/>
</dbReference>
<feature type="domain" description="Mechanosensitive ion channel transmembrane helices 2/3" evidence="10">
    <location>
        <begin position="508"/>
        <end position="548"/>
    </location>
</feature>
<dbReference type="EMBL" id="JBHTBD010000001">
    <property type="protein sequence ID" value="MFC7293860.1"/>
    <property type="molecule type" value="Genomic_DNA"/>
</dbReference>
<feature type="transmembrane region" description="Helical" evidence="7">
    <location>
        <begin position="374"/>
        <end position="397"/>
    </location>
</feature>
<evidence type="ECO:0000256" key="1">
    <source>
        <dbReference type="ARBA" id="ARBA00004651"/>
    </source>
</evidence>
<feature type="transmembrane region" description="Helical" evidence="7">
    <location>
        <begin position="264"/>
        <end position="281"/>
    </location>
</feature>
<dbReference type="InterPro" id="IPR011066">
    <property type="entry name" value="MscS_channel_C_sf"/>
</dbReference>
<evidence type="ECO:0000256" key="7">
    <source>
        <dbReference type="SAM" id="Phobius"/>
    </source>
</evidence>
<dbReference type="InterPro" id="IPR023408">
    <property type="entry name" value="MscS_beta-dom_sf"/>
</dbReference>
<keyword evidence="12" id="KW-1185">Reference proteome</keyword>